<evidence type="ECO:0000256" key="6">
    <source>
        <dbReference type="ARBA" id="ARBA00022840"/>
    </source>
</evidence>
<dbReference type="GO" id="GO:0035999">
    <property type="term" value="P:tetrahydrofolate interconversion"/>
    <property type="evidence" value="ECO:0007669"/>
    <property type="project" value="UniProtKB-UniPathway"/>
</dbReference>
<dbReference type="EC" id="6.3.4.3" evidence="2"/>
<proteinExistence type="inferred from homology"/>
<dbReference type="PROSITE" id="PS00722">
    <property type="entry name" value="FTHFS_2"/>
    <property type="match status" value="1"/>
</dbReference>
<dbReference type="OrthoDB" id="5126881at2759"/>
<dbReference type="InParanoid" id="A0A0G4EIF2"/>
<dbReference type="InterPro" id="IPR020628">
    <property type="entry name" value="Formate_THF_ligase_CS"/>
</dbReference>
<dbReference type="UniPathway" id="UPA00193"/>
<dbReference type="Proteomes" id="UP000041254">
    <property type="component" value="Unassembled WGS sequence"/>
</dbReference>
<keyword evidence="4" id="KW-0436">Ligase</keyword>
<protein>
    <recommendedName>
        <fullName evidence="2">formate--tetrahydrofolate ligase</fullName>
        <ecNumber evidence="2">6.3.4.3</ecNumber>
    </recommendedName>
</protein>
<keyword evidence="8" id="KW-1185">Reference proteome</keyword>
<dbReference type="SUPFAM" id="SSF52540">
    <property type="entry name" value="P-loop containing nucleoside triphosphate hydrolases"/>
    <property type="match status" value="1"/>
</dbReference>
<dbReference type="OMA" id="KFWNLKC"/>
<dbReference type="GO" id="GO:0004329">
    <property type="term" value="F:formate-tetrahydrofolate ligase activity"/>
    <property type="evidence" value="ECO:0007669"/>
    <property type="project" value="UniProtKB-EC"/>
</dbReference>
<dbReference type="FunFam" id="3.40.50.300:FF:000245">
    <property type="entry name" value="C-1-tetrahydrofolate synthase, cytoplasmic"/>
    <property type="match status" value="1"/>
</dbReference>
<gene>
    <name evidence="7" type="ORF">Vbra_5021</name>
</gene>
<dbReference type="CDD" id="cd00477">
    <property type="entry name" value="FTHFS"/>
    <property type="match status" value="1"/>
</dbReference>
<evidence type="ECO:0000256" key="2">
    <source>
        <dbReference type="ARBA" id="ARBA00012295"/>
    </source>
</evidence>
<accession>A0A0G4EIF2</accession>
<dbReference type="Gene3D" id="3.10.410.10">
    <property type="entry name" value="Formyltetrahydrofolate synthetase, domain 3"/>
    <property type="match status" value="1"/>
</dbReference>
<evidence type="ECO:0000313" key="8">
    <source>
        <dbReference type="Proteomes" id="UP000041254"/>
    </source>
</evidence>
<reference evidence="7 8" key="1">
    <citation type="submission" date="2014-11" db="EMBL/GenBank/DDBJ databases">
        <authorList>
            <person name="Zhu J."/>
            <person name="Qi W."/>
            <person name="Song R."/>
        </authorList>
    </citation>
    <scope>NUCLEOTIDE SEQUENCE [LARGE SCALE GENOMIC DNA]</scope>
</reference>
<dbReference type="Gene3D" id="1.10.8.770">
    <property type="match status" value="1"/>
</dbReference>
<keyword evidence="5" id="KW-0547">Nucleotide-binding</keyword>
<dbReference type="Gene3D" id="3.40.50.300">
    <property type="entry name" value="P-loop containing nucleotide triphosphate hydrolases"/>
    <property type="match status" value="2"/>
</dbReference>
<evidence type="ECO:0000256" key="3">
    <source>
        <dbReference type="ARBA" id="ARBA00022563"/>
    </source>
</evidence>
<name>A0A0G4EIF2_VITBC</name>
<keyword evidence="6" id="KW-0067">ATP-binding</keyword>
<sequence>MAYRDDDLVCAWPVPSDLDIAQSIAPIPMQELSAKMGLAQEEIHYYGRYKAKVDLCVLDRLKDAPNGKYVVVTGVTPTPLGEGKTTTTVGLSQAFGKHLGCPVFTCVRQPSMGPTFGMKGGAAGGGYSQIIPMEEFNLHLTGDLHAVAIANNLLAAAIDTRMFHESTQKDEALFDRLVPRDSAGGKRRFAPVMKKRLAKLGIDPEIDGDSLTAEQKGAFARLDIDPDTIITRRVVDVNDRALRGITIGKGENEKAPRETGFDIAVASEAMAILALAQDLPDLRDRLGRAVVASSKNGDAITADDLGVGGAMTVLMKDALMPTLLQTLEGTPVFVHAGPFANIAHGNSSIVADKVALKMVGPEGFVITEAGFGADVGFEKFCDIKCRSSGLHPDCAVIVATVRALKLHGGGPPVIAGKPKAPCYTSEEVDLVEKGCCNLQVHVRNCRKYGLPVVVCVNRHPTDTAREIDIVCQKAVEAGANKAVCGEHWSSGGKGAVALAEAVKEACSLPEKAFSFLYPLDISIKEKISAICVNIYGAKDVEYSDVANAKVERFEKQGFSGMPICMAKTQYSLSHDADLKGAPTGFTVLVKDVGAGFIYPLLGPIMTMPGLPTRPAFYDVDIDFSTGKITGLF</sequence>
<keyword evidence="3" id="KW-0554">One-carbon metabolism</keyword>
<dbReference type="AlphaFoldDB" id="A0A0G4EIF2"/>
<dbReference type="PROSITE" id="PS00721">
    <property type="entry name" value="FTHFS_1"/>
    <property type="match status" value="1"/>
</dbReference>
<comment type="pathway">
    <text evidence="1">One-carbon metabolism; tetrahydrofolate interconversion.</text>
</comment>
<evidence type="ECO:0000256" key="1">
    <source>
        <dbReference type="ARBA" id="ARBA00004777"/>
    </source>
</evidence>
<dbReference type="HAMAP" id="MF_01543">
    <property type="entry name" value="FTHFS"/>
    <property type="match status" value="1"/>
</dbReference>
<organism evidence="7 8">
    <name type="scientific">Vitrella brassicaformis (strain CCMP3155)</name>
    <dbReference type="NCBI Taxonomy" id="1169540"/>
    <lineage>
        <taxon>Eukaryota</taxon>
        <taxon>Sar</taxon>
        <taxon>Alveolata</taxon>
        <taxon>Colpodellida</taxon>
        <taxon>Vitrellaceae</taxon>
        <taxon>Vitrella</taxon>
    </lineage>
</organism>
<evidence type="ECO:0000313" key="7">
    <source>
        <dbReference type="EMBL" id="CEL95783.1"/>
    </source>
</evidence>
<dbReference type="GO" id="GO:0005524">
    <property type="term" value="F:ATP binding"/>
    <property type="evidence" value="ECO:0007669"/>
    <property type="project" value="UniProtKB-KW"/>
</dbReference>
<dbReference type="FunFam" id="3.40.50.300:FF:001522">
    <property type="entry name" value="Probable MIS1-C1-tetrahydrofolate synthase, mitochondrial"/>
    <property type="match status" value="1"/>
</dbReference>
<dbReference type="Pfam" id="PF01268">
    <property type="entry name" value="FTHFS"/>
    <property type="match status" value="1"/>
</dbReference>
<dbReference type="EMBL" id="CDMY01000238">
    <property type="protein sequence ID" value="CEL95783.1"/>
    <property type="molecule type" value="Genomic_DNA"/>
</dbReference>
<dbReference type="VEuPathDB" id="CryptoDB:Vbra_5021"/>
<dbReference type="FunFam" id="3.10.410.10:FF:000001">
    <property type="entry name" value="Putative formate--tetrahydrofolate ligase"/>
    <property type="match status" value="1"/>
</dbReference>
<dbReference type="InterPro" id="IPR027417">
    <property type="entry name" value="P-loop_NTPase"/>
</dbReference>
<evidence type="ECO:0000256" key="5">
    <source>
        <dbReference type="ARBA" id="ARBA00022741"/>
    </source>
</evidence>
<dbReference type="InterPro" id="IPR000559">
    <property type="entry name" value="Formate_THF_ligase"/>
</dbReference>
<evidence type="ECO:0000256" key="4">
    <source>
        <dbReference type="ARBA" id="ARBA00022598"/>
    </source>
</evidence>
<dbReference type="STRING" id="1169540.A0A0G4EIF2"/>